<evidence type="ECO:0000256" key="4">
    <source>
        <dbReference type="SAM" id="MobiDB-lite"/>
    </source>
</evidence>
<protein>
    <submittedName>
        <fullName evidence="6">Crp/Fnr family transcriptional regulator</fullName>
    </submittedName>
</protein>
<dbReference type="InterPro" id="IPR050397">
    <property type="entry name" value="Env_Response_Regulators"/>
</dbReference>
<evidence type="ECO:0000256" key="1">
    <source>
        <dbReference type="ARBA" id="ARBA00023015"/>
    </source>
</evidence>
<proteinExistence type="predicted"/>
<reference evidence="6" key="1">
    <citation type="submission" date="2020-12" db="EMBL/GenBank/DDBJ databases">
        <title>Ramlibacter sp. nov., isolated from a freshwater alga, Cryptomonas.</title>
        <authorList>
            <person name="Kim H.M."/>
            <person name="Jeon C.O."/>
        </authorList>
    </citation>
    <scope>NUCLEOTIDE SEQUENCE</scope>
    <source>
        <strain evidence="6">CrO1</strain>
    </source>
</reference>
<dbReference type="SUPFAM" id="SSF51206">
    <property type="entry name" value="cAMP-binding domain-like"/>
    <property type="match status" value="1"/>
</dbReference>
<evidence type="ECO:0000256" key="3">
    <source>
        <dbReference type="ARBA" id="ARBA00023163"/>
    </source>
</evidence>
<feature type="domain" description="HTH crp-type" evidence="5">
    <location>
        <begin position="163"/>
        <end position="229"/>
    </location>
</feature>
<comment type="caution">
    <text evidence="6">The sequence shown here is derived from an EMBL/GenBank/DDBJ whole genome shotgun (WGS) entry which is preliminary data.</text>
</comment>
<keyword evidence="2" id="KW-0238">DNA-binding</keyword>
<dbReference type="PANTHER" id="PTHR24567">
    <property type="entry name" value="CRP FAMILY TRANSCRIPTIONAL REGULATORY PROTEIN"/>
    <property type="match status" value="1"/>
</dbReference>
<name>A0A934Q223_9BURK</name>
<keyword evidence="7" id="KW-1185">Reference proteome</keyword>
<feature type="compositionally biased region" description="Low complexity" evidence="4">
    <location>
        <begin position="1"/>
        <end position="11"/>
    </location>
</feature>
<organism evidence="6 7">
    <name type="scientific">Ramlibacter algicola</name>
    <dbReference type="NCBI Taxonomy" id="2795217"/>
    <lineage>
        <taxon>Bacteria</taxon>
        <taxon>Pseudomonadati</taxon>
        <taxon>Pseudomonadota</taxon>
        <taxon>Betaproteobacteria</taxon>
        <taxon>Burkholderiales</taxon>
        <taxon>Comamonadaceae</taxon>
        <taxon>Ramlibacter</taxon>
    </lineage>
</organism>
<dbReference type="Proteomes" id="UP000617041">
    <property type="component" value="Unassembled WGS sequence"/>
</dbReference>
<evidence type="ECO:0000313" key="7">
    <source>
        <dbReference type="Proteomes" id="UP000617041"/>
    </source>
</evidence>
<dbReference type="Pfam" id="PF13545">
    <property type="entry name" value="HTH_Crp_2"/>
    <property type="match status" value="1"/>
</dbReference>
<dbReference type="SUPFAM" id="SSF46785">
    <property type="entry name" value="Winged helix' DNA-binding domain"/>
    <property type="match status" value="1"/>
</dbReference>
<dbReference type="InterPro" id="IPR012318">
    <property type="entry name" value="HTH_CRP"/>
</dbReference>
<keyword evidence="1" id="KW-0805">Transcription regulation</keyword>
<dbReference type="PANTHER" id="PTHR24567:SF74">
    <property type="entry name" value="HTH-TYPE TRANSCRIPTIONAL REGULATOR ARCR"/>
    <property type="match status" value="1"/>
</dbReference>
<evidence type="ECO:0000313" key="6">
    <source>
        <dbReference type="EMBL" id="MBK0394715.1"/>
    </source>
</evidence>
<dbReference type="InterPro" id="IPR014710">
    <property type="entry name" value="RmlC-like_jellyroll"/>
</dbReference>
<dbReference type="GO" id="GO:0003677">
    <property type="term" value="F:DNA binding"/>
    <property type="evidence" value="ECO:0007669"/>
    <property type="project" value="UniProtKB-KW"/>
</dbReference>
<dbReference type="GO" id="GO:0005829">
    <property type="term" value="C:cytosol"/>
    <property type="evidence" value="ECO:0007669"/>
    <property type="project" value="TreeGrafter"/>
</dbReference>
<feature type="region of interest" description="Disordered" evidence="4">
    <location>
        <begin position="1"/>
        <end position="22"/>
    </location>
</feature>
<dbReference type="EMBL" id="JAEDAO010000001">
    <property type="protein sequence ID" value="MBK0394715.1"/>
    <property type="molecule type" value="Genomic_DNA"/>
</dbReference>
<accession>A0A934Q223</accession>
<dbReference type="RefSeq" id="WP_200789803.1">
    <property type="nucleotide sequence ID" value="NZ_JAEDAO010000001.1"/>
</dbReference>
<dbReference type="Gene3D" id="2.60.120.10">
    <property type="entry name" value="Jelly Rolls"/>
    <property type="match status" value="1"/>
</dbReference>
<dbReference type="InterPro" id="IPR018490">
    <property type="entry name" value="cNMP-bd_dom_sf"/>
</dbReference>
<dbReference type="InterPro" id="IPR036390">
    <property type="entry name" value="WH_DNA-bd_sf"/>
</dbReference>
<dbReference type="AlphaFoldDB" id="A0A934Q223"/>
<gene>
    <name evidence="6" type="ORF">I8E28_19075</name>
</gene>
<sequence>MAKASSRSGEPPGAGPAPHPRQNHLLAALSPEVQGRLFPHLELAELSLRALMYEAGRPMRHVYFPTDSIISMQYLMENGSSTAISVVGNEGLLGITLYMGGESTPSRSLVQSAGHAYRLPRARVKEEFNRHGELLLLMLRYTQALITQVAQTAVCNRHHTIDQQLCRWLLLSMDRLSHNRLTMTQDFISNMLGVRRAGVTVAASKLEQLGVISYARGLIEVLDRSRLESLSCECYRVVKRETDLLLHYLPQRQLISDAGDIPTVTLRQSPR</sequence>
<evidence type="ECO:0000256" key="2">
    <source>
        <dbReference type="ARBA" id="ARBA00023125"/>
    </source>
</evidence>
<dbReference type="GO" id="GO:0003700">
    <property type="term" value="F:DNA-binding transcription factor activity"/>
    <property type="evidence" value="ECO:0007669"/>
    <property type="project" value="TreeGrafter"/>
</dbReference>
<keyword evidence="3" id="KW-0804">Transcription</keyword>
<evidence type="ECO:0000259" key="5">
    <source>
        <dbReference type="Pfam" id="PF13545"/>
    </source>
</evidence>